<accession>A0ABY5ZFK2</accession>
<dbReference type="InterPro" id="IPR021799">
    <property type="entry name" value="PIN-like_prokaryotic"/>
</dbReference>
<keyword evidence="2" id="KW-1185">Reference proteome</keyword>
<gene>
    <name evidence="1" type="ORF">Drose_15565</name>
</gene>
<protein>
    <recommendedName>
        <fullName evidence="3">PIN domain-containing protein</fullName>
    </recommendedName>
</protein>
<dbReference type="Proteomes" id="UP001058271">
    <property type="component" value="Chromosome"/>
</dbReference>
<evidence type="ECO:0000313" key="2">
    <source>
        <dbReference type="Proteomes" id="UP001058271"/>
    </source>
</evidence>
<evidence type="ECO:0000313" key="1">
    <source>
        <dbReference type="EMBL" id="UWZ39522.1"/>
    </source>
</evidence>
<sequence>MTPTPPPLLLDTCSIINLSYCSPVATLFKTRFAGRIGWTRAVQAELTRQRSKKPPHPQAGRANNWARSWLPAPIDILDVDDQIAIADIQTEVALGSEDDNLDHLGEASSIHLLAASGTGRLISDDHGARAVARNRHGVRASSTVGVLSELLARGAVTTETVDLYLDTLRTHTRMRVALTSQDVLRRALGPWE</sequence>
<name>A0ABY5ZFK2_9ACTN</name>
<evidence type="ECO:0008006" key="3">
    <source>
        <dbReference type="Google" id="ProtNLM"/>
    </source>
</evidence>
<dbReference type="EMBL" id="CP073721">
    <property type="protein sequence ID" value="UWZ39522.1"/>
    <property type="molecule type" value="Genomic_DNA"/>
</dbReference>
<proteinExistence type="predicted"/>
<dbReference type="Pfam" id="PF11848">
    <property type="entry name" value="DUF3368"/>
    <property type="match status" value="1"/>
</dbReference>
<reference evidence="1" key="1">
    <citation type="submission" date="2021-04" db="EMBL/GenBank/DDBJ databases">
        <title>Biosynthetic gene clusters of Dactylosporangioum roseum.</title>
        <authorList>
            <person name="Hartkoorn R.C."/>
            <person name="Beaudoing E."/>
            <person name="Hot D."/>
            <person name="Moureu S."/>
        </authorList>
    </citation>
    <scope>NUCLEOTIDE SEQUENCE</scope>
    <source>
        <strain evidence="1">NRRL B-16295</strain>
    </source>
</reference>
<dbReference type="RefSeq" id="WP_260728933.1">
    <property type="nucleotide sequence ID" value="NZ_BAAABS010000016.1"/>
</dbReference>
<organism evidence="1 2">
    <name type="scientific">Dactylosporangium roseum</name>
    <dbReference type="NCBI Taxonomy" id="47989"/>
    <lineage>
        <taxon>Bacteria</taxon>
        <taxon>Bacillati</taxon>
        <taxon>Actinomycetota</taxon>
        <taxon>Actinomycetes</taxon>
        <taxon>Micromonosporales</taxon>
        <taxon>Micromonosporaceae</taxon>
        <taxon>Dactylosporangium</taxon>
    </lineage>
</organism>